<dbReference type="Pfam" id="PF00392">
    <property type="entry name" value="GntR"/>
    <property type="match status" value="1"/>
</dbReference>
<keyword evidence="2" id="KW-0238">DNA-binding</keyword>
<dbReference type="InterPro" id="IPR000524">
    <property type="entry name" value="Tscrpt_reg_HTH_GntR"/>
</dbReference>
<dbReference type="InterPro" id="IPR036388">
    <property type="entry name" value="WH-like_DNA-bd_sf"/>
</dbReference>
<evidence type="ECO:0000256" key="2">
    <source>
        <dbReference type="ARBA" id="ARBA00023125"/>
    </source>
</evidence>
<evidence type="ECO:0000256" key="1">
    <source>
        <dbReference type="ARBA" id="ARBA00023015"/>
    </source>
</evidence>
<dbReference type="Pfam" id="PF07729">
    <property type="entry name" value="FCD"/>
    <property type="match status" value="1"/>
</dbReference>
<comment type="caution">
    <text evidence="5">The sequence shown here is derived from an EMBL/GenBank/DDBJ whole genome shotgun (WGS) entry which is preliminary data.</text>
</comment>
<dbReference type="Gene3D" id="1.20.120.530">
    <property type="entry name" value="GntR ligand-binding domain-like"/>
    <property type="match status" value="1"/>
</dbReference>
<feature type="domain" description="HTH gntR-type" evidence="4">
    <location>
        <begin position="11"/>
        <end position="77"/>
    </location>
</feature>
<keyword evidence="1" id="KW-0805">Transcription regulation</keyword>
<keyword evidence="6" id="KW-1185">Reference proteome</keyword>
<sequence>MQFPAIWLQGDSLGEKISCELRLRIINGTLEHGAILTENQLAEEFGTSRSPIRDALKALSNEGLIRMERMGAIVIGLKPKDMEELNDVRFLLEGFALQILSDAYDELKVKELHQIIDKMELAASHDDPVQFAYYDLLFHETIILRAQHTRILHLWNSIRYVVLTVLLVATGRRFSKNKQEIEPLINRHKRIVDALISRDSSHIKKIVQEHFMDTKKTVDESLFL</sequence>
<dbReference type="InterPro" id="IPR036390">
    <property type="entry name" value="WH_DNA-bd_sf"/>
</dbReference>
<dbReference type="SMART" id="SM00895">
    <property type="entry name" value="FCD"/>
    <property type="match status" value="1"/>
</dbReference>
<dbReference type="PANTHER" id="PTHR43537:SF24">
    <property type="entry name" value="GLUCONATE OPERON TRANSCRIPTIONAL REPRESSOR"/>
    <property type="match status" value="1"/>
</dbReference>
<dbReference type="InterPro" id="IPR008920">
    <property type="entry name" value="TF_FadR/GntR_C"/>
</dbReference>
<dbReference type="SUPFAM" id="SSF48008">
    <property type="entry name" value="GntR ligand-binding domain-like"/>
    <property type="match status" value="1"/>
</dbReference>
<dbReference type="PROSITE" id="PS50949">
    <property type="entry name" value="HTH_GNTR"/>
    <property type="match status" value="1"/>
</dbReference>
<dbReference type="PRINTS" id="PR00035">
    <property type="entry name" value="HTHGNTR"/>
</dbReference>
<dbReference type="SMART" id="SM00345">
    <property type="entry name" value="HTH_GNTR"/>
    <property type="match status" value="1"/>
</dbReference>
<dbReference type="Proteomes" id="UP001300012">
    <property type="component" value="Unassembled WGS sequence"/>
</dbReference>
<gene>
    <name evidence="5" type="ORF">NV381_02375</name>
</gene>
<dbReference type="SUPFAM" id="SSF46785">
    <property type="entry name" value="Winged helix' DNA-binding domain"/>
    <property type="match status" value="1"/>
</dbReference>
<keyword evidence="3" id="KW-0804">Transcription</keyword>
<accession>A0ABT1YA16</accession>
<organism evidence="5 6">
    <name type="scientific">Paenibacillus radicis</name>
    <name type="common">ex Xue et al. 2023</name>
    <dbReference type="NCBI Taxonomy" id="2972489"/>
    <lineage>
        <taxon>Bacteria</taxon>
        <taxon>Bacillati</taxon>
        <taxon>Bacillota</taxon>
        <taxon>Bacilli</taxon>
        <taxon>Bacillales</taxon>
        <taxon>Paenibacillaceae</taxon>
        <taxon>Paenibacillus</taxon>
    </lineage>
</organism>
<evidence type="ECO:0000313" key="5">
    <source>
        <dbReference type="EMBL" id="MCR8630039.1"/>
    </source>
</evidence>
<dbReference type="RefSeq" id="WP_258211643.1">
    <property type="nucleotide sequence ID" value="NZ_JANQBD010000001.1"/>
</dbReference>
<evidence type="ECO:0000259" key="4">
    <source>
        <dbReference type="PROSITE" id="PS50949"/>
    </source>
</evidence>
<reference evidence="5 6" key="1">
    <citation type="submission" date="2022-08" db="EMBL/GenBank/DDBJ databases">
        <title>Paenibacillus endoradicis sp. nov., Paenibacillus radicibacter sp. nov and Paenibacillus pararadicis sp. nov., three cold-adapted plant growth-promoting bacteria isolated from root of Larix gmelinii in Great Khingan.</title>
        <authorList>
            <person name="Xue H."/>
        </authorList>
    </citation>
    <scope>NUCLEOTIDE SEQUENCE [LARGE SCALE GENOMIC DNA]</scope>
    <source>
        <strain evidence="5 6">N5-1-1-5</strain>
    </source>
</reference>
<evidence type="ECO:0000313" key="6">
    <source>
        <dbReference type="Proteomes" id="UP001300012"/>
    </source>
</evidence>
<proteinExistence type="predicted"/>
<name>A0ABT1YA16_9BACL</name>
<dbReference type="Gene3D" id="1.10.10.10">
    <property type="entry name" value="Winged helix-like DNA-binding domain superfamily/Winged helix DNA-binding domain"/>
    <property type="match status" value="1"/>
</dbReference>
<dbReference type="EMBL" id="JANQBD010000001">
    <property type="protein sequence ID" value="MCR8630039.1"/>
    <property type="molecule type" value="Genomic_DNA"/>
</dbReference>
<evidence type="ECO:0000256" key="3">
    <source>
        <dbReference type="ARBA" id="ARBA00023163"/>
    </source>
</evidence>
<dbReference type="InterPro" id="IPR011711">
    <property type="entry name" value="GntR_C"/>
</dbReference>
<protein>
    <submittedName>
        <fullName evidence="5">GntR family transcriptional regulator</fullName>
    </submittedName>
</protein>
<dbReference type="PANTHER" id="PTHR43537">
    <property type="entry name" value="TRANSCRIPTIONAL REGULATOR, GNTR FAMILY"/>
    <property type="match status" value="1"/>
</dbReference>